<gene>
    <name evidence="1" type="primary">223</name>
    <name evidence="1" type="ORF">SEA_WAKANDA_223</name>
</gene>
<protein>
    <submittedName>
        <fullName evidence="1">Uncharacterized protein</fullName>
    </submittedName>
</protein>
<dbReference type="KEGG" id="vg:77928059"/>
<accession>A0A6G8R1Y1</accession>
<evidence type="ECO:0000313" key="2">
    <source>
        <dbReference type="Proteomes" id="UP000501266"/>
    </source>
</evidence>
<evidence type="ECO:0000313" key="1">
    <source>
        <dbReference type="EMBL" id="QIN94183.1"/>
    </source>
</evidence>
<reference evidence="1 2" key="1">
    <citation type="submission" date="2020-02" db="EMBL/GenBank/DDBJ databases">
        <authorList>
            <person name="Bullock J.N."/>
            <person name="Barnes M.L."/>
            <person name="Kankolongo K.M."/>
            <person name="Dejene B.A."/>
            <person name="Lindsay P.E."/>
            <person name="Bhuiyan S."/>
            <person name="Nayek S."/>
            <person name="Hughes L.E."/>
            <person name="Garlena R.A."/>
            <person name="Russell D.A."/>
            <person name="Pope W.H."/>
            <person name="Jacobs-Sera D."/>
            <person name="Hatfull G.F."/>
        </authorList>
    </citation>
    <scope>NUCLEOTIDE SEQUENCE [LARGE SCALE GENOMIC DNA]</scope>
</reference>
<dbReference type="EMBL" id="MT024865">
    <property type="protein sequence ID" value="QIN94183.1"/>
    <property type="molecule type" value="Genomic_DNA"/>
</dbReference>
<proteinExistence type="predicted"/>
<name>A0A6G8R1Y1_9CAUD</name>
<dbReference type="GeneID" id="77928059"/>
<sequence length="57" mass="6490">MQTVKYARTRALRWAGWGSKPALMTHAVSHKVEAKKTRAENRNHWVCRAGVVTQSVQ</sequence>
<dbReference type="Proteomes" id="UP000501266">
    <property type="component" value="Segment"/>
</dbReference>
<keyword evidence="2" id="KW-1185">Reference proteome</keyword>
<dbReference type="RefSeq" id="YP_010652274.1">
    <property type="nucleotide sequence ID" value="NC_070785.1"/>
</dbReference>
<organism evidence="1 2">
    <name type="scientific">Streptomyces phage Wakanda</name>
    <dbReference type="NCBI Taxonomy" id="2713267"/>
    <lineage>
        <taxon>Viruses</taxon>
        <taxon>Duplodnaviria</taxon>
        <taxon>Heunggongvirae</taxon>
        <taxon>Uroviricota</taxon>
        <taxon>Caudoviricetes</taxon>
        <taxon>Stanwilliamsviridae</taxon>
        <taxon>Loccivirinae</taxon>
        <taxon>Wakandavirus</taxon>
        <taxon>Wakandavirus wakanda</taxon>
    </lineage>
</organism>